<dbReference type="STRING" id="9544.ENSMMUP00000078732"/>
<feature type="domain" description="BZIP" evidence="6">
    <location>
        <begin position="42"/>
        <end position="92"/>
    </location>
</feature>
<organism evidence="7 8">
    <name type="scientific">Macaca mulatta</name>
    <name type="common">Rhesus macaque</name>
    <dbReference type="NCBI Taxonomy" id="9544"/>
    <lineage>
        <taxon>Eukaryota</taxon>
        <taxon>Metazoa</taxon>
        <taxon>Chordata</taxon>
        <taxon>Craniata</taxon>
        <taxon>Vertebrata</taxon>
        <taxon>Euteleostomi</taxon>
        <taxon>Mammalia</taxon>
        <taxon>Eutheria</taxon>
        <taxon>Euarchontoglires</taxon>
        <taxon>Primates</taxon>
        <taxon>Haplorrhini</taxon>
        <taxon>Catarrhini</taxon>
        <taxon>Cercopithecidae</taxon>
        <taxon>Cercopithecinae</taxon>
        <taxon>Macaca</taxon>
    </lineage>
</organism>
<dbReference type="PROSITE" id="PS00036">
    <property type="entry name" value="BZIP_BASIC"/>
    <property type="match status" value="1"/>
</dbReference>
<dbReference type="Gene3D" id="1.20.5.170">
    <property type="match status" value="1"/>
</dbReference>
<dbReference type="SMART" id="SM00338">
    <property type="entry name" value="BRLZ"/>
    <property type="match status" value="1"/>
</dbReference>
<sequence length="289" mass="31060">MDVGFLGLSDVSQSHSKTLCGARGRGPTIRRQREFMPEEKKDTVYWEKRRKNNEAAKRSREKRRLNDAAIEGRLAALMEENALLRGELKALKLRFGLLPLTGGPRALPLQALLWEAPWTGDPRPGAEALSSLSGSHNCLLRPCSLDAGIPGCRGCLLAPKWTGLATSPRSPQESAPPTLNRIDMALQTGLPPALFSCHLLDGHVGSRPELRPCWGLWSPMPSGCRASGPSDVLLTSTADPMGLSPGVTCPVPGNSHEGLGQPSLPHKLRIKSRASGRVPCGWEGGQAPL</sequence>
<dbReference type="Proteomes" id="UP000006718">
    <property type="component" value="Chromosome 19"/>
</dbReference>
<reference evidence="7" key="2">
    <citation type="submission" date="2019-01" db="EMBL/GenBank/DDBJ databases">
        <authorList>
            <person name="Graves T."/>
            <person name="Eichler E.E."/>
            <person name="Wilson R.K."/>
        </authorList>
    </citation>
    <scope>NUCLEOTIDE SEQUENCE [LARGE SCALE GENOMIC DNA]</scope>
    <source>
        <strain evidence="7">17573</strain>
    </source>
</reference>
<dbReference type="PANTHER" id="PTHR15284:SF7">
    <property type="entry name" value="NFIL3 LIKE PROTEIN"/>
    <property type="match status" value="1"/>
</dbReference>
<evidence type="ECO:0000259" key="6">
    <source>
        <dbReference type="PROSITE" id="PS50217"/>
    </source>
</evidence>
<name>A0A5F8ALM3_MACMU</name>
<dbReference type="SUPFAM" id="SSF57959">
    <property type="entry name" value="Leucine zipper domain"/>
    <property type="match status" value="1"/>
</dbReference>
<protein>
    <submittedName>
        <fullName evidence="7">NFIL3 like basic leucine zipper</fullName>
    </submittedName>
</protein>
<dbReference type="SMR" id="A0A5F8ALM3"/>
<dbReference type="FunCoup" id="A0A5F8ALM3">
    <property type="interactions" value="114"/>
</dbReference>
<dbReference type="InterPro" id="IPR046347">
    <property type="entry name" value="bZIP_sf"/>
</dbReference>
<dbReference type="GO" id="GO:0005634">
    <property type="term" value="C:nucleus"/>
    <property type="evidence" value="ECO:0000318"/>
    <property type="project" value="GO_Central"/>
</dbReference>
<dbReference type="InterPro" id="IPR047229">
    <property type="entry name" value="NFIL3-like"/>
</dbReference>
<evidence type="ECO:0000256" key="5">
    <source>
        <dbReference type="ARBA" id="ARBA00023242"/>
    </source>
</evidence>
<dbReference type="GO" id="GO:0003677">
    <property type="term" value="F:DNA binding"/>
    <property type="evidence" value="ECO:0007669"/>
    <property type="project" value="UniProtKB-KW"/>
</dbReference>
<keyword evidence="3" id="KW-0238">DNA-binding</keyword>
<dbReference type="InterPro" id="IPR004827">
    <property type="entry name" value="bZIP"/>
</dbReference>
<evidence type="ECO:0000313" key="7">
    <source>
        <dbReference type="Ensembl" id="ENSMMUP00000078732.1"/>
    </source>
</evidence>
<evidence type="ECO:0000256" key="1">
    <source>
        <dbReference type="ARBA" id="ARBA00006079"/>
    </source>
</evidence>
<reference evidence="7" key="3">
    <citation type="submission" date="2025-08" db="UniProtKB">
        <authorList>
            <consortium name="Ensembl"/>
        </authorList>
    </citation>
    <scope>IDENTIFICATION</scope>
    <source>
        <strain evidence="7">17573</strain>
    </source>
</reference>
<reference evidence="8" key="1">
    <citation type="journal article" date="2007" name="Science">
        <title>Evolutionary and biomedical insights from the rhesus macaque genome.</title>
        <authorList>
            <person name="Gibbs R.A."/>
            <person name="Rogers J."/>
            <person name="Katze M.G."/>
            <person name="Bumgarner R."/>
            <person name="Weinstock G.M."/>
            <person name="Mardis E.R."/>
            <person name="Remington K.A."/>
            <person name="Strausberg R.L."/>
            <person name="Venter J.C."/>
            <person name="Wilson R.K."/>
            <person name="Batzer M.A."/>
            <person name="Bustamante C.D."/>
            <person name="Eichler E.E."/>
            <person name="Hahn M.W."/>
            <person name="Hardison R.C."/>
            <person name="Makova K.D."/>
            <person name="Miller W."/>
            <person name="Milosavljevic A."/>
            <person name="Palermo R.E."/>
            <person name="Siepel A."/>
            <person name="Sikela J.M."/>
            <person name="Attaway T."/>
            <person name="Bell S."/>
            <person name="Bernard K.E."/>
            <person name="Buhay C.J."/>
            <person name="Chandrabose M.N."/>
            <person name="Dao M."/>
            <person name="Davis C."/>
            <person name="Delehaunty K.D."/>
            <person name="Ding Y."/>
            <person name="Dinh H.H."/>
            <person name="Dugan-Rocha S."/>
            <person name="Fulton L.A."/>
            <person name="Gabisi R.A."/>
            <person name="Garner T.T."/>
            <person name="Godfrey J."/>
            <person name="Hawes A.C."/>
            <person name="Hernandez J."/>
            <person name="Hines S."/>
            <person name="Holder M."/>
            <person name="Hume J."/>
            <person name="Jhangiani S.N."/>
            <person name="Joshi V."/>
            <person name="Khan Z.M."/>
            <person name="Kirkness E.F."/>
            <person name="Cree A."/>
            <person name="Fowler R.G."/>
            <person name="Lee S."/>
            <person name="Lewis L.R."/>
            <person name="Li Z."/>
            <person name="Liu Y.-S."/>
            <person name="Moore S.M."/>
            <person name="Muzny D."/>
            <person name="Nazareth L.V."/>
            <person name="Ngo D.N."/>
            <person name="Okwuonu G.O."/>
            <person name="Pai G."/>
            <person name="Parker D."/>
            <person name="Paul H.A."/>
            <person name="Pfannkoch C."/>
            <person name="Pohl C.S."/>
            <person name="Rogers Y.-H.C."/>
            <person name="Ruiz S.J."/>
            <person name="Sabo A."/>
            <person name="Santibanez J."/>
            <person name="Schneider B.W."/>
            <person name="Smith S.M."/>
            <person name="Sodergren E."/>
            <person name="Svatek A.F."/>
            <person name="Utterback T.R."/>
            <person name="Vattathil S."/>
            <person name="Warren W."/>
            <person name="White C.S."/>
            <person name="Chinwalla A.T."/>
            <person name="Feng Y."/>
            <person name="Halpern A.L."/>
            <person name="Hillier L.W."/>
            <person name="Huang X."/>
            <person name="Minx P."/>
            <person name="Nelson J.O."/>
            <person name="Pepin K.H."/>
            <person name="Qin X."/>
            <person name="Sutton G.G."/>
            <person name="Venter E."/>
            <person name="Walenz B.P."/>
            <person name="Wallis J.W."/>
            <person name="Worley K.C."/>
            <person name="Yang S.-P."/>
            <person name="Jones S.M."/>
            <person name="Marra M.A."/>
            <person name="Rocchi M."/>
            <person name="Schein J.E."/>
            <person name="Baertsch R."/>
            <person name="Clarke L."/>
            <person name="Csuros M."/>
            <person name="Glasscock J."/>
            <person name="Harris R.A."/>
            <person name="Havlak P."/>
            <person name="Jackson A.R."/>
            <person name="Jiang H."/>
            <person name="Liu Y."/>
            <person name="Messina D.N."/>
            <person name="Shen Y."/>
            <person name="Song H.X.-Z."/>
            <person name="Wylie T."/>
            <person name="Zhang L."/>
            <person name="Birney E."/>
            <person name="Han K."/>
            <person name="Konkel M.K."/>
            <person name="Lee J."/>
            <person name="Smit A.F.A."/>
            <person name="Ullmer B."/>
            <person name="Wang H."/>
            <person name="Xing J."/>
            <person name="Burhans R."/>
            <person name="Cheng Z."/>
            <person name="Karro J.E."/>
            <person name="Ma J."/>
            <person name="Raney B."/>
            <person name="She X."/>
            <person name="Cox M.J."/>
            <person name="Demuth J.P."/>
            <person name="Dumas L.J."/>
            <person name="Han S.-G."/>
            <person name="Hopkins J."/>
            <person name="Karimpour-Fard A."/>
            <person name="Kim Y.H."/>
            <person name="Pollack J.R."/>
            <person name="Vinar T."/>
            <person name="Addo-Quaye C."/>
            <person name="Degenhardt J."/>
            <person name="Denby A."/>
            <person name="Hubisz M.J."/>
            <person name="Indap A."/>
            <person name="Kosiol C."/>
            <person name="Lahn B.T."/>
            <person name="Lawson H.A."/>
            <person name="Marklein A."/>
            <person name="Nielsen R."/>
            <person name="Vallender E.J."/>
            <person name="Clark A.G."/>
            <person name="Ferguson B."/>
            <person name="Hernandez R.D."/>
            <person name="Hirani K."/>
            <person name="Kehrer-Sawatzki H."/>
            <person name="Kolb J."/>
            <person name="Patil S."/>
            <person name="Pu L.-L."/>
            <person name="Ren Y."/>
            <person name="Smith D.G."/>
            <person name="Wheeler D.A."/>
            <person name="Schenck I."/>
            <person name="Ball E.V."/>
            <person name="Chen R."/>
            <person name="Cooper D.N."/>
            <person name="Giardine B."/>
            <person name="Hsu F."/>
            <person name="Kent W.J."/>
            <person name="Lesk A."/>
            <person name="Nelson D.L."/>
            <person name="O'brien W.E."/>
            <person name="Pruefer K."/>
            <person name="Stenson P.D."/>
            <person name="Wallace J.C."/>
            <person name="Ke H."/>
            <person name="Liu X.-M."/>
            <person name="Wang P."/>
            <person name="Xiang A.P."/>
            <person name="Yang F."/>
            <person name="Barber G.P."/>
            <person name="Haussler D."/>
            <person name="Karolchik D."/>
            <person name="Kern A.D."/>
            <person name="Kuhn R.M."/>
            <person name="Smith K.E."/>
            <person name="Zwieg A.S."/>
        </authorList>
    </citation>
    <scope>NUCLEOTIDE SEQUENCE [LARGE SCALE GENOMIC DNA]</scope>
    <source>
        <strain evidence="8">17573</strain>
    </source>
</reference>
<dbReference type="GO" id="GO:0003700">
    <property type="term" value="F:DNA-binding transcription factor activity"/>
    <property type="evidence" value="ECO:0007669"/>
    <property type="project" value="InterPro"/>
</dbReference>
<accession>A0A5F8ALM3</accession>
<dbReference type="CDD" id="cd14694">
    <property type="entry name" value="bZIP_NFIL3"/>
    <property type="match status" value="1"/>
</dbReference>
<keyword evidence="4" id="KW-0804">Transcription</keyword>
<dbReference type="GO" id="GO:0006355">
    <property type="term" value="P:regulation of DNA-templated transcription"/>
    <property type="evidence" value="ECO:0000318"/>
    <property type="project" value="GO_Central"/>
</dbReference>
<dbReference type="InterPro" id="IPR047106">
    <property type="entry name" value="NFIL3-like_bZIP"/>
</dbReference>
<dbReference type="Pfam" id="PF07716">
    <property type="entry name" value="bZIP_2"/>
    <property type="match status" value="1"/>
</dbReference>
<dbReference type="Bgee" id="ENSMMUG00000064610">
    <property type="expression patterns" value="Expressed in lung and 1 other cell type or tissue"/>
</dbReference>
<comment type="similarity">
    <text evidence="1">Belongs to the bZIP family. NFIL3 subfamily.</text>
</comment>
<proteinExistence type="inferred from homology"/>
<dbReference type="GeneTree" id="ENSGT00940000164108"/>
<dbReference type="InParanoid" id="A0A5F8ALM3"/>
<keyword evidence="8" id="KW-1185">Reference proteome</keyword>
<dbReference type="OMA" id="CHLLDGH"/>
<dbReference type="PANTHER" id="PTHR15284">
    <property type="entry name" value="NUCLEAR FACTOR INTERLEUKIN-3-REGULATED PROTEIN"/>
    <property type="match status" value="1"/>
</dbReference>
<evidence type="ECO:0000256" key="3">
    <source>
        <dbReference type="ARBA" id="ARBA00023125"/>
    </source>
</evidence>
<dbReference type="GO" id="GO:0007623">
    <property type="term" value="P:circadian rhythm"/>
    <property type="evidence" value="ECO:0000318"/>
    <property type="project" value="GO_Central"/>
</dbReference>
<dbReference type="AlphaFoldDB" id="A0A5F8ALM3"/>
<evidence type="ECO:0000256" key="2">
    <source>
        <dbReference type="ARBA" id="ARBA00023015"/>
    </source>
</evidence>
<dbReference type="FunFam" id="1.20.5.170:FF:000025">
    <property type="entry name" value="nuclear factor interleukin-3-regulated protein-like"/>
    <property type="match status" value="1"/>
</dbReference>
<evidence type="ECO:0000256" key="4">
    <source>
        <dbReference type="ARBA" id="ARBA00023163"/>
    </source>
</evidence>
<keyword evidence="2" id="KW-0805">Transcription regulation</keyword>
<evidence type="ECO:0000313" key="8">
    <source>
        <dbReference type="Proteomes" id="UP000006718"/>
    </source>
</evidence>
<dbReference type="VEuPathDB" id="HostDB:ENSMMUG00000064610"/>
<dbReference type="Ensembl" id="ENSMMUT00000106090.1">
    <property type="protein sequence ID" value="ENSMMUP00000078732.1"/>
    <property type="gene ID" value="ENSMMUG00000064610.1"/>
</dbReference>
<dbReference type="PROSITE" id="PS50217">
    <property type="entry name" value="BZIP"/>
    <property type="match status" value="1"/>
</dbReference>
<reference evidence="7" key="4">
    <citation type="submission" date="2025-09" db="UniProtKB">
        <authorList>
            <consortium name="Ensembl"/>
        </authorList>
    </citation>
    <scope>IDENTIFICATION</scope>
    <source>
        <strain evidence="7">17573</strain>
    </source>
</reference>
<keyword evidence="5" id="KW-0539">Nucleus</keyword>